<accession>A0AAD6G1B5</accession>
<dbReference type="GeneID" id="81602211"/>
<protein>
    <submittedName>
        <fullName evidence="2">Uncharacterized protein</fullName>
    </submittedName>
</protein>
<feature type="region of interest" description="Disordered" evidence="1">
    <location>
        <begin position="104"/>
        <end position="127"/>
    </location>
</feature>
<proteinExistence type="predicted"/>
<organism evidence="2 3">
    <name type="scientific">Penicillium daleae</name>
    <dbReference type="NCBI Taxonomy" id="63821"/>
    <lineage>
        <taxon>Eukaryota</taxon>
        <taxon>Fungi</taxon>
        <taxon>Dikarya</taxon>
        <taxon>Ascomycota</taxon>
        <taxon>Pezizomycotina</taxon>
        <taxon>Eurotiomycetes</taxon>
        <taxon>Eurotiomycetidae</taxon>
        <taxon>Eurotiales</taxon>
        <taxon>Aspergillaceae</taxon>
        <taxon>Penicillium</taxon>
    </lineage>
</organism>
<evidence type="ECO:0000313" key="2">
    <source>
        <dbReference type="EMBL" id="KAJ5444714.1"/>
    </source>
</evidence>
<dbReference type="AlphaFoldDB" id="A0AAD6G1B5"/>
<keyword evidence="3" id="KW-1185">Reference proteome</keyword>
<reference evidence="2" key="2">
    <citation type="journal article" date="2023" name="IMA Fungus">
        <title>Comparative genomic study of the Penicillium genus elucidates a diverse pangenome and 15 lateral gene transfer events.</title>
        <authorList>
            <person name="Petersen C."/>
            <person name="Sorensen T."/>
            <person name="Nielsen M.R."/>
            <person name="Sondergaard T.E."/>
            <person name="Sorensen J.L."/>
            <person name="Fitzpatrick D.A."/>
            <person name="Frisvad J.C."/>
            <person name="Nielsen K.L."/>
        </authorList>
    </citation>
    <scope>NUCLEOTIDE SEQUENCE</scope>
    <source>
        <strain evidence="2">IBT 16125</strain>
    </source>
</reference>
<comment type="caution">
    <text evidence="2">The sequence shown here is derived from an EMBL/GenBank/DDBJ whole genome shotgun (WGS) entry which is preliminary data.</text>
</comment>
<name>A0AAD6G1B5_9EURO</name>
<evidence type="ECO:0000256" key="1">
    <source>
        <dbReference type="SAM" id="MobiDB-lite"/>
    </source>
</evidence>
<dbReference type="EMBL" id="JAPVEA010000007">
    <property type="protein sequence ID" value="KAJ5444714.1"/>
    <property type="molecule type" value="Genomic_DNA"/>
</dbReference>
<reference evidence="2" key="1">
    <citation type="submission" date="2022-12" db="EMBL/GenBank/DDBJ databases">
        <authorList>
            <person name="Petersen C."/>
        </authorList>
    </citation>
    <scope>NUCLEOTIDE SEQUENCE</scope>
    <source>
        <strain evidence="2">IBT 16125</strain>
    </source>
</reference>
<sequence length="127" mass="13532">MADPVRQRQRGNGATSRSGGSQASSPKIDSRDGPNWAQSRQPIYASRLAPQIQASQARATQADVRNAGMLATDFGCLVAGLQCATPKLDRIADITDIDLTVRPESVGSRAAPSRRPWINPSGEDDSD</sequence>
<feature type="region of interest" description="Disordered" evidence="1">
    <location>
        <begin position="1"/>
        <end position="41"/>
    </location>
</feature>
<feature type="compositionally biased region" description="Polar residues" evidence="1">
    <location>
        <begin position="10"/>
        <end position="27"/>
    </location>
</feature>
<dbReference type="Proteomes" id="UP001213681">
    <property type="component" value="Unassembled WGS sequence"/>
</dbReference>
<evidence type="ECO:0000313" key="3">
    <source>
        <dbReference type="Proteomes" id="UP001213681"/>
    </source>
</evidence>
<gene>
    <name evidence="2" type="ORF">N7458_008586</name>
</gene>
<dbReference type="RefSeq" id="XP_056764794.1">
    <property type="nucleotide sequence ID" value="XM_056911968.1"/>
</dbReference>